<name>J3LL17_ORYBR</name>
<organism evidence="2">
    <name type="scientific">Oryza brachyantha</name>
    <name type="common">malo sina</name>
    <dbReference type="NCBI Taxonomy" id="4533"/>
    <lineage>
        <taxon>Eukaryota</taxon>
        <taxon>Viridiplantae</taxon>
        <taxon>Streptophyta</taxon>
        <taxon>Embryophyta</taxon>
        <taxon>Tracheophyta</taxon>
        <taxon>Spermatophyta</taxon>
        <taxon>Magnoliopsida</taxon>
        <taxon>Liliopsida</taxon>
        <taxon>Poales</taxon>
        <taxon>Poaceae</taxon>
        <taxon>BOP clade</taxon>
        <taxon>Oryzoideae</taxon>
        <taxon>Oryzeae</taxon>
        <taxon>Oryzinae</taxon>
        <taxon>Oryza</taxon>
    </lineage>
</organism>
<protein>
    <submittedName>
        <fullName evidence="2">Uncharacterized protein</fullName>
    </submittedName>
</protein>
<dbReference type="AlphaFoldDB" id="J3LL17"/>
<keyword evidence="3" id="KW-1185">Reference proteome</keyword>
<dbReference type="EnsemblPlants" id="OB03G17430.1">
    <property type="protein sequence ID" value="OB03G17430.1"/>
    <property type="gene ID" value="OB03G17430"/>
</dbReference>
<dbReference type="Gramene" id="OB03G17430.1">
    <property type="protein sequence ID" value="OB03G17430.1"/>
    <property type="gene ID" value="OB03G17430"/>
</dbReference>
<reference evidence="2" key="1">
    <citation type="journal article" date="2013" name="Nat. Commun.">
        <title>Whole-genome sequencing of Oryza brachyantha reveals mechanisms underlying Oryza genome evolution.</title>
        <authorList>
            <person name="Chen J."/>
            <person name="Huang Q."/>
            <person name="Gao D."/>
            <person name="Wang J."/>
            <person name="Lang Y."/>
            <person name="Liu T."/>
            <person name="Li B."/>
            <person name="Bai Z."/>
            <person name="Luis Goicoechea J."/>
            <person name="Liang C."/>
            <person name="Chen C."/>
            <person name="Zhang W."/>
            <person name="Sun S."/>
            <person name="Liao Y."/>
            <person name="Zhang X."/>
            <person name="Yang L."/>
            <person name="Song C."/>
            <person name="Wang M."/>
            <person name="Shi J."/>
            <person name="Liu G."/>
            <person name="Liu J."/>
            <person name="Zhou H."/>
            <person name="Zhou W."/>
            <person name="Yu Q."/>
            <person name="An N."/>
            <person name="Chen Y."/>
            <person name="Cai Q."/>
            <person name="Wang B."/>
            <person name="Liu B."/>
            <person name="Min J."/>
            <person name="Huang Y."/>
            <person name="Wu H."/>
            <person name="Li Z."/>
            <person name="Zhang Y."/>
            <person name="Yin Y."/>
            <person name="Song W."/>
            <person name="Jiang J."/>
            <person name="Jackson S.A."/>
            <person name="Wing R.A."/>
            <person name="Wang J."/>
            <person name="Chen M."/>
        </authorList>
    </citation>
    <scope>NUCLEOTIDE SEQUENCE [LARGE SCALE GENOMIC DNA]</scope>
    <source>
        <strain evidence="2">cv. IRGC 101232</strain>
    </source>
</reference>
<evidence type="ECO:0000313" key="3">
    <source>
        <dbReference type="Proteomes" id="UP000006038"/>
    </source>
</evidence>
<feature type="region of interest" description="Disordered" evidence="1">
    <location>
        <begin position="25"/>
        <end position="60"/>
    </location>
</feature>
<reference evidence="2" key="2">
    <citation type="submission" date="2013-04" db="UniProtKB">
        <authorList>
            <consortium name="EnsemblPlants"/>
        </authorList>
    </citation>
    <scope>IDENTIFICATION</scope>
</reference>
<proteinExistence type="predicted"/>
<accession>J3LL17</accession>
<evidence type="ECO:0000256" key="1">
    <source>
        <dbReference type="SAM" id="MobiDB-lite"/>
    </source>
</evidence>
<dbReference type="Proteomes" id="UP000006038">
    <property type="component" value="Chromosome 3"/>
</dbReference>
<sequence length="76" mass="8728">MTREGEEKLLFPSFAFPECFPEAVTSGGEQKKARQRRRRKVKPPRGRRRAAAGRRAPNAGFPYRGDCLAFLMKNFK</sequence>
<feature type="compositionally biased region" description="Basic residues" evidence="1">
    <location>
        <begin position="33"/>
        <end position="52"/>
    </location>
</feature>
<evidence type="ECO:0000313" key="2">
    <source>
        <dbReference type="EnsemblPlants" id="OB03G17430.1"/>
    </source>
</evidence>
<dbReference type="HOGENOM" id="CLU_2658465_0_0_1"/>